<dbReference type="AlphaFoldDB" id="A0A223NZQ8"/>
<sequence length="52" mass="6306">MVLGVILIIGVLFFSYLKHLKRTRYPNWKFPDYVSVGYAEYLYNKYIKRTVK</sequence>
<evidence type="ECO:0000313" key="1">
    <source>
        <dbReference type="EMBL" id="ASU35260.1"/>
    </source>
</evidence>
<keyword evidence="2" id="KW-1185">Reference proteome</keyword>
<organism evidence="1 2">
    <name type="scientific">Mucilaginibacter xinganensis</name>
    <dbReference type="NCBI Taxonomy" id="1234841"/>
    <lineage>
        <taxon>Bacteria</taxon>
        <taxon>Pseudomonadati</taxon>
        <taxon>Bacteroidota</taxon>
        <taxon>Sphingobacteriia</taxon>
        <taxon>Sphingobacteriales</taxon>
        <taxon>Sphingobacteriaceae</taxon>
        <taxon>Mucilaginibacter</taxon>
    </lineage>
</organism>
<dbReference type="EMBL" id="CP022743">
    <property type="protein sequence ID" value="ASU35260.1"/>
    <property type="molecule type" value="Genomic_DNA"/>
</dbReference>
<name>A0A223NZQ8_9SPHI</name>
<gene>
    <name evidence="1" type="ORF">MuYL_3375</name>
</gene>
<evidence type="ECO:0000313" key="2">
    <source>
        <dbReference type="Proteomes" id="UP000215002"/>
    </source>
</evidence>
<proteinExistence type="predicted"/>
<reference evidence="1 2" key="1">
    <citation type="submission" date="2017-08" db="EMBL/GenBank/DDBJ databases">
        <title>Complete genome sequence of Mucilaginibacter sp. strain BJC16-A31.</title>
        <authorList>
            <consortium name="Henan University of Science and Technology"/>
            <person name="You X."/>
        </authorList>
    </citation>
    <scope>NUCLEOTIDE SEQUENCE [LARGE SCALE GENOMIC DNA]</scope>
    <source>
        <strain evidence="1 2">BJC16-A31</strain>
    </source>
</reference>
<protein>
    <submittedName>
        <fullName evidence="1">Uncharacterized protein</fullName>
    </submittedName>
</protein>
<dbReference type="Proteomes" id="UP000215002">
    <property type="component" value="Chromosome"/>
</dbReference>
<dbReference type="KEGG" id="muc:MuYL_3375"/>
<accession>A0A223NZQ8</accession>